<feature type="transmembrane region" description="Helical" evidence="14">
    <location>
        <begin position="48"/>
        <end position="67"/>
    </location>
</feature>
<dbReference type="PANTHER" id="PTHR11214:SF129">
    <property type="entry name" value="BETA-1,3-GALACTOSYLTRANSFERASE GALT1"/>
    <property type="match status" value="1"/>
</dbReference>
<dbReference type="SMART" id="SM00908">
    <property type="entry name" value="Gal-bind_lectin"/>
    <property type="match status" value="1"/>
</dbReference>
<dbReference type="AlphaFoldDB" id="A0A5B6UTK5"/>
<reference evidence="17" key="1">
    <citation type="journal article" date="2019" name="Plant Biotechnol. J.">
        <title>Genome sequencing of the Australian wild diploid species Gossypium australe highlights disease resistance and delayed gland morphogenesis.</title>
        <authorList>
            <person name="Cai Y."/>
            <person name="Cai X."/>
            <person name="Wang Q."/>
            <person name="Wang P."/>
            <person name="Zhang Y."/>
            <person name="Cai C."/>
            <person name="Xu Y."/>
            <person name="Wang K."/>
            <person name="Zhou Z."/>
            <person name="Wang C."/>
            <person name="Geng S."/>
            <person name="Li B."/>
            <person name="Dong Q."/>
            <person name="Hou Y."/>
            <person name="Wang H."/>
            <person name="Ai P."/>
            <person name="Liu Z."/>
            <person name="Yi F."/>
            <person name="Sun M."/>
            <person name="An G."/>
            <person name="Cheng J."/>
            <person name="Zhang Y."/>
            <person name="Shi Q."/>
            <person name="Xie Y."/>
            <person name="Shi X."/>
            <person name="Chang Y."/>
            <person name="Huang F."/>
            <person name="Chen Y."/>
            <person name="Hong S."/>
            <person name="Mi L."/>
            <person name="Sun Q."/>
            <person name="Zhang L."/>
            <person name="Zhou B."/>
            <person name="Peng R."/>
            <person name="Zhang X."/>
            <person name="Liu F."/>
        </authorList>
    </citation>
    <scope>NUCLEOTIDE SEQUENCE [LARGE SCALE GENOMIC DNA]</scope>
    <source>
        <strain evidence="17">cv. PA1801</strain>
    </source>
</reference>
<evidence type="ECO:0000256" key="14">
    <source>
        <dbReference type="SAM" id="Phobius"/>
    </source>
</evidence>
<dbReference type="Proteomes" id="UP000325315">
    <property type="component" value="Unassembled WGS sequence"/>
</dbReference>
<keyword evidence="6 16" id="KW-0808">Transferase</keyword>
<dbReference type="FunFam" id="3.90.550.50:FF:000015">
    <property type="entry name" value="Beta-1,3-galactosyltransferase GALT1"/>
    <property type="match status" value="1"/>
</dbReference>
<comment type="cofactor">
    <cofactor evidence="1">
        <name>Mn(2+)</name>
        <dbReference type="ChEBI" id="CHEBI:29035"/>
    </cofactor>
</comment>
<keyword evidence="7 14" id="KW-0812">Transmembrane</keyword>
<dbReference type="UniPathway" id="UPA00378"/>
<evidence type="ECO:0000256" key="4">
    <source>
        <dbReference type="ARBA" id="ARBA00008661"/>
    </source>
</evidence>
<dbReference type="GO" id="GO:0000139">
    <property type="term" value="C:Golgi membrane"/>
    <property type="evidence" value="ECO:0007669"/>
    <property type="project" value="UniProtKB-SubCell"/>
</dbReference>
<comment type="caution">
    <text evidence="16">The sequence shown here is derived from an EMBL/GenBank/DDBJ whole genome shotgun (WGS) entry which is preliminary data.</text>
</comment>
<dbReference type="EMBL" id="SMMG02000009">
    <property type="protein sequence ID" value="KAA3460793.1"/>
    <property type="molecule type" value="Genomic_DNA"/>
</dbReference>
<keyword evidence="9 14" id="KW-1133">Transmembrane helix</keyword>
<evidence type="ECO:0000256" key="10">
    <source>
        <dbReference type="ARBA" id="ARBA00023034"/>
    </source>
</evidence>
<keyword evidence="8" id="KW-0735">Signal-anchor</keyword>
<dbReference type="Gene3D" id="3.90.550.50">
    <property type="match status" value="1"/>
</dbReference>
<dbReference type="CDD" id="cd00070">
    <property type="entry name" value="GLECT"/>
    <property type="match status" value="1"/>
</dbReference>
<dbReference type="PANTHER" id="PTHR11214">
    <property type="entry name" value="BETA-1,3-N-ACETYLGLUCOSAMINYLTRANSFERASE"/>
    <property type="match status" value="1"/>
</dbReference>
<evidence type="ECO:0000313" key="16">
    <source>
        <dbReference type="EMBL" id="KAA3460793.1"/>
    </source>
</evidence>
<evidence type="ECO:0000256" key="13">
    <source>
        <dbReference type="ARBA" id="ARBA00023211"/>
    </source>
</evidence>
<protein>
    <submittedName>
        <fullName evidence="16">Beta-1,3-galactosyltransferase GALT1-like</fullName>
    </submittedName>
</protein>
<dbReference type="InterPro" id="IPR001079">
    <property type="entry name" value="Galectin_CRD"/>
</dbReference>
<sequence length="677" mass="76785">MVILMFMKCMALVLDKLGVAYQYQLVAQLDSRLKMKAETPHLTRMKKWYGGALVSSLFMLLLLRYGFMKNPVEESYLMNPFSSNGTNPLEWVRFTAPPALQNPGNASQVISIDAIAFSLFAQRNLSKGEQQSLLTWNLLKNLINHSHALPNGVEAIKEAGSAWNSLMDSIEEEKLGYVIDNSSRKAKEKQCPHFLNKMNATEPESHYKLRVPCGLTQGSSITIIGIPNGLLGDFRIDLTGEALPGEPDPPIILHYNVRLHGDKITEDPVIVQNTWTIAHDWGEEVRCPPPTPEENEKVDELEQCNMLVGKDDNRTIRVHSHGLGLPLMGLQGVKPRRYFPFKQGSLFVATLRVGQEGVQMTVDGKHVTSFAYRETLEPWLVSEVRISGDVKLISVLASGLPTSEDSDHTVDIEALKSVPLSLQRPVDLFIGVFSTANNFKRRMAVRRTWMQYPEVRSGTVVVRFFVGLHKNHIVNDELWNEARTYGDIQLMPFVDYYSLITWKTLAICTFGTEVVSAKFVMKTDDDAFVRLDEVMASLSRINVTHGLLYGLINSDSQPHRSTDSKWFISPEEWSKEKYPPWAHGPGYVVSHDIAKAVYKRFNEVRLKMFKLEDVAMGIWIADMQKDGLEVHYEKEERIFNEGCKDGYVIAHYQGPREMMCLWQKLQETKRARCCGDP</sequence>
<keyword evidence="17" id="KW-1185">Reference proteome</keyword>
<evidence type="ECO:0000313" key="17">
    <source>
        <dbReference type="Proteomes" id="UP000325315"/>
    </source>
</evidence>
<evidence type="ECO:0000256" key="3">
    <source>
        <dbReference type="ARBA" id="ARBA00004922"/>
    </source>
</evidence>
<gene>
    <name evidence="16" type="ORF">EPI10_027420</name>
</gene>
<feature type="domain" description="Galectin" evidence="15">
    <location>
        <begin position="207"/>
        <end position="398"/>
    </location>
</feature>
<keyword evidence="10" id="KW-0333">Golgi apparatus</keyword>
<dbReference type="SUPFAM" id="SSF49899">
    <property type="entry name" value="Concanavalin A-like lectins/glucanases"/>
    <property type="match status" value="1"/>
</dbReference>
<evidence type="ECO:0000259" key="15">
    <source>
        <dbReference type="PROSITE" id="PS51304"/>
    </source>
</evidence>
<keyword evidence="13" id="KW-0464">Manganese</keyword>
<proteinExistence type="inferred from homology"/>
<dbReference type="Pfam" id="PF00337">
    <property type="entry name" value="Gal-bind_lectin"/>
    <property type="match status" value="1"/>
</dbReference>
<evidence type="ECO:0000256" key="8">
    <source>
        <dbReference type="ARBA" id="ARBA00022968"/>
    </source>
</evidence>
<comment type="subcellular location">
    <subcellularLocation>
        <location evidence="2">Golgi apparatus membrane</location>
        <topology evidence="2">Single-pass type II membrane protein</topology>
    </subcellularLocation>
</comment>
<comment type="similarity">
    <text evidence="4">Belongs to the glycosyltransferase 31 family.</text>
</comment>
<dbReference type="Gene3D" id="2.60.120.200">
    <property type="match status" value="1"/>
</dbReference>
<comment type="pathway">
    <text evidence="3">Protein modification; protein glycosylation.</text>
</comment>
<evidence type="ECO:0000256" key="1">
    <source>
        <dbReference type="ARBA" id="ARBA00001936"/>
    </source>
</evidence>
<dbReference type="InterPro" id="IPR002659">
    <property type="entry name" value="Glyco_trans_31"/>
</dbReference>
<dbReference type="InterPro" id="IPR013320">
    <property type="entry name" value="ConA-like_dom_sf"/>
</dbReference>
<evidence type="ECO:0000256" key="5">
    <source>
        <dbReference type="ARBA" id="ARBA00022676"/>
    </source>
</evidence>
<evidence type="ECO:0000256" key="6">
    <source>
        <dbReference type="ARBA" id="ARBA00022679"/>
    </source>
</evidence>
<organism evidence="16 17">
    <name type="scientific">Gossypium australe</name>
    <dbReference type="NCBI Taxonomy" id="47621"/>
    <lineage>
        <taxon>Eukaryota</taxon>
        <taxon>Viridiplantae</taxon>
        <taxon>Streptophyta</taxon>
        <taxon>Embryophyta</taxon>
        <taxon>Tracheophyta</taxon>
        <taxon>Spermatophyta</taxon>
        <taxon>Magnoliopsida</taxon>
        <taxon>eudicotyledons</taxon>
        <taxon>Gunneridae</taxon>
        <taxon>Pentapetalae</taxon>
        <taxon>rosids</taxon>
        <taxon>malvids</taxon>
        <taxon>Malvales</taxon>
        <taxon>Malvaceae</taxon>
        <taxon>Malvoideae</taxon>
        <taxon>Gossypium</taxon>
    </lineage>
</organism>
<keyword evidence="5 16" id="KW-0328">Glycosyltransferase</keyword>
<keyword evidence="11 14" id="KW-0472">Membrane</keyword>
<dbReference type="GO" id="GO:0010488">
    <property type="term" value="F:UDP-galactose:N-glycan beta-1,3-galactosyltransferase activity"/>
    <property type="evidence" value="ECO:0007669"/>
    <property type="project" value="TreeGrafter"/>
</dbReference>
<evidence type="ECO:0000256" key="12">
    <source>
        <dbReference type="ARBA" id="ARBA00023180"/>
    </source>
</evidence>
<evidence type="ECO:0000256" key="7">
    <source>
        <dbReference type="ARBA" id="ARBA00022692"/>
    </source>
</evidence>
<evidence type="ECO:0000256" key="9">
    <source>
        <dbReference type="ARBA" id="ARBA00022989"/>
    </source>
</evidence>
<dbReference type="GO" id="GO:0030246">
    <property type="term" value="F:carbohydrate binding"/>
    <property type="evidence" value="ECO:0007669"/>
    <property type="project" value="InterPro"/>
</dbReference>
<dbReference type="Pfam" id="PF01762">
    <property type="entry name" value="Galactosyl_T"/>
    <property type="match status" value="1"/>
</dbReference>
<accession>A0A5B6UTK5</accession>
<keyword evidence="12" id="KW-0325">Glycoprotein</keyword>
<dbReference type="GO" id="GO:1901137">
    <property type="term" value="P:carbohydrate derivative biosynthetic process"/>
    <property type="evidence" value="ECO:0007669"/>
    <property type="project" value="UniProtKB-ARBA"/>
</dbReference>
<dbReference type="PROSITE" id="PS51304">
    <property type="entry name" value="GALECTIN"/>
    <property type="match status" value="1"/>
</dbReference>
<evidence type="ECO:0000256" key="2">
    <source>
        <dbReference type="ARBA" id="ARBA00004323"/>
    </source>
</evidence>
<name>A0A5B6UTK5_9ROSI</name>
<dbReference type="OrthoDB" id="2139606at2759"/>
<evidence type="ECO:0000256" key="11">
    <source>
        <dbReference type="ARBA" id="ARBA00023136"/>
    </source>
</evidence>